<dbReference type="InterPro" id="IPR017853">
    <property type="entry name" value="GH"/>
</dbReference>
<evidence type="ECO:0000256" key="5">
    <source>
        <dbReference type="SAM" id="SignalP"/>
    </source>
</evidence>
<dbReference type="EMBL" id="JARBHB010000003">
    <property type="protein sequence ID" value="KAJ8890515.1"/>
    <property type="molecule type" value="Genomic_DNA"/>
</dbReference>
<keyword evidence="2" id="KW-0378">Hydrolase</keyword>
<feature type="chain" id="PRO_5046739586" evidence="5">
    <location>
        <begin position="19"/>
        <end position="377"/>
    </location>
</feature>
<reference evidence="6 7" key="1">
    <citation type="submission" date="2023-02" db="EMBL/GenBank/DDBJ databases">
        <title>LHISI_Scaffold_Assembly.</title>
        <authorList>
            <person name="Stuart O.P."/>
            <person name="Cleave R."/>
            <person name="Magrath M.J.L."/>
            <person name="Mikheyev A.S."/>
        </authorList>
    </citation>
    <scope>NUCLEOTIDE SEQUENCE [LARGE SCALE GENOMIC DNA]</scope>
    <source>
        <strain evidence="6">Daus_M_001</strain>
        <tissue evidence="6">Leg muscle</tissue>
    </source>
</reference>
<sequence>MRAQLFLLVVAQLGSTLARNLTFPDGFLFGAATAAYQVEGGAHEGGKGENMWDKLLSESPSCVKDNTTAEVTADSYHKYKEDIKALKAIGFNHYRFSIAWARILPKGDMSVINQAGIDYYNNVINETLANGIIPVVTMYHWDLPQHLVGLGGLSSPTIIDFFEDYARVLFANFGDRVKWWLTFNEPLTIVKGYSTDKCFPPGVEWPGVGEYVVGHNIIKAHARAYHMYEKEFRSEQKGKISIVLNFGFAVPQTNSTEDLEAADRFMQFESVAVSRKPDMFRNLCVIWYHETWSPITVQRNIHTTYGKMPPCVKRIKSWYDKFGKNTGSLGWFAHPIYSKEGDYPAVMKERIANLSKAEGLHKSRLPEFSKYWVNYIR</sequence>
<evidence type="ECO:0000256" key="3">
    <source>
        <dbReference type="ARBA" id="ARBA00023295"/>
    </source>
</evidence>
<gene>
    <name evidence="6" type="ORF">PR048_010024</name>
</gene>
<dbReference type="Proteomes" id="UP001159363">
    <property type="component" value="Chromosome 3"/>
</dbReference>
<feature type="signal peptide" evidence="5">
    <location>
        <begin position="1"/>
        <end position="18"/>
    </location>
</feature>
<comment type="similarity">
    <text evidence="1 4">Belongs to the glycosyl hydrolase 1 family.</text>
</comment>
<dbReference type="InterPro" id="IPR001360">
    <property type="entry name" value="Glyco_hydro_1"/>
</dbReference>
<proteinExistence type="inferred from homology"/>
<feature type="non-terminal residue" evidence="6">
    <location>
        <position position="377"/>
    </location>
</feature>
<dbReference type="InterPro" id="IPR033132">
    <property type="entry name" value="GH_1_N_CS"/>
</dbReference>
<dbReference type="PANTHER" id="PTHR10353:SF36">
    <property type="entry name" value="LP05116P"/>
    <property type="match status" value="1"/>
</dbReference>
<keyword evidence="7" id="KW-1185">Reference proteome</keyword>
<accession>A0ABQ9I2L4</accession>
<dbReference type="PANTHER" id="PTHR10353">
    <property type="entry name" value="GLYCOSYL HYDROLASE"/>
    <property type="match status" value="1"/>
</dbReference>
<evidence type="ECO:0000256" key="4">
    <source>
        <dbReference type="RuleBase" id="RU003690"/>
    </source>
</evidence>
<dbReference type="Gene3D" id="3.20.20.80">
    <property type="entry name" value="Glycosidases"/>
    <property type="match status" value="1"/>
</dbReference>
<dbReference type="PROSITE" id="PS00653">
    <property type="entry name" value="GLYCOSYL_HYDROL_F1_2"/>
    <property type="match status" value="1"/>
</dbReference>
<evidence type="ECO:0000313" key="6">
    <source>
        <dbReference type="EMBL" id="KAJ8890515.1"/>
    </source>
</evidence>
<evidence type="ECO:0000256" key="2">
    <source>
        <dbReference type="ARBA" id="ARBA00022801"/>
    </source>
</evidence>
<name>A0ABQ9I2L4_9NEOP</name>
<organism evidence="6 7">
    <name type="scientific">Dryococelus australis</name>
    <dbReference type="NCBI Taxonomy" id="614101"/>
    <lineage>
        <taxon>Eukaryota</taxon>
        <taxon>Metazoa</taxon>
        <taxon>Ecdysozoa</taxon>
        <taxon>Arthropoda</taxon>
        <taxon>Hexapoda</taxon>
        <taxon>Insecta</taxon>
        <taxon>Pterygota</taxon>
        <taxon>Neoptera</taxon>
        <taxon>Polyneoptera</taxon>
        <taxon>Phasmatodea</taxon>
        <taxon>Verophasmatodea</taxon>
        <taxon>Anareolatae</taxon>
        <taxon>Phasmatidae</taxon>
        <taxon>Eurycanthinae</taxon>
        <taxon>Dryococelus</taxon>
    </lineage>
</organism>
<dbReference type="SUPFAM" id="SSF51445">
    <property type="entry name" value="(Trans)glycosidases"/>
    <property type="match status" value="1"/>
</dbReference>
<keyword evidence="3" id="KW-0326">Glycosidase</keyword>
<keyword evidence="5" id="KW-0732">Signal</keyword>
<evidence type="ECO:0000256" key="1">
    <source>
        <dbReference type="ARBA" id="ARBA00010838"/>
    </source>
</evidence>
<evidence type="ECO:0000313" key="7">
    <source>
        <dbReference type="Proteomes" id="UP001159363"/>
    </source>
</evidence>
<comment type="caution">
    <text evidence="6">The sequence shown here is derived from an EMBL/GenBank/DDBJ whole genome shotgun (WGS) entry which is preliminary data.</text>
</comment>
<protein>
    <submittedName>
        <fullName evidence="6">Uncharacterized protein</fullName>
    </submittedName>
</protein>
<dbReference type="Pfam" id="PF00232">
    <property type="entry name" value="Glyco_hydro_1"/>
    <property type="match status" value="1"/>
</dbReference>